<protein>
    <recommendedName>
        <fullName evidence="9">Cation antiporter</fullName>
    </recommendedName>
</protein>
<dbReference type="Proteomes" id="UP000730161">
    <property type="component" value="Unassembled WGS sequence"/>
</dbReference>
<reference evidence="7" key="1">
    <citation type="submission" date="2014-12" db="EMBL/GenBank/DDBJ databases">
        <authorList>
            <person name="Huang H.-H."/>
            <person name="Chen S.-C."/>
            <person name="Lai M.-C."/>
        </authorList>
    </citation>
    <scope>NUCLEOTIDE SEQUENCE</scope>
    <source>
        <strain evidence="7">K1F9705b</strain>
    </source>
</reference>
<feature type="transmembrane region" description="Helical" evidence="6">
    <location>
        <begin position="29"/>
        <end position="48"/>
    </location>
</feature>
<dbReference type="RefSeq" id="WP_211530074.1">
    <property type="nucleotide sequence ID" value="NZ_JWHL01000002.1"/>
</dbReference>
<evidence type="ECO:0000256" key="3">
    <source>
        <dbReference type="ARBA" id="ARBA00022692"/>
    </source>
</evidence>
<keyword evidence="5 6" id="KW-0472">Membrane</keyword>
<gene>
    <name evidence="7" type="ORF">RJ53_02670</name>
</gene>
<dbReference type="GO" id="GO:0005886">
    <property type="term" value="C:plasma membrane"/>
    <property type="evidence" value="ECO:0007669"/>
    <property type="project" value="UniProtKB-SubCell"/>
</dbReference>
<feature type="transmembrane region" description="Helical" evidence="6">
    <location>
        <begin position="7"/>
        <end position="23"/>
    </location>
</feature>
<proteinExistence type="predicted"/>
<dbReference type="PANTHER" id="PTHR34584:SF1">
    <property type="entry name" value="NA(+)_H(+) ANTIPORTER SUBUNIT E1"/>
    <property type="match status" value="1"/>
</dbReference>
<dbReference type="Pfam" id="PF01899">
    <property type="entry name" value="MNHE"/>
    <property type="match status" value="1"/>
</dbReference>
<dbReference type="GO" id="GO:0008324">
    <property type="term" value="F:monoatomic cation transmembrane transporter activity"/>
    <property type="evidence" value="ECO:0007669"/>
    <property type="project" value="InterPro"/>
</dbReference>
<name>A0A8J7W543_9EURY</name>
<evidence type="ECO:0000256" key="2">
    <source>
        <dbReference type="ARBA" id="ARBA00022475"/>
    </source>
</evidence>
<dbReference type="AlphaFoldDB" id="A0A8J7W543"/>
<evidence type="ECO:0000256" key="5">
    <source>
        <dbReference type="ARBA" id="ARBA00023136"/>
    </source>
</evidence>
<keyword evidence="4 6" id="KW-1133">Transmembrane helix</keyword>
<comment type="subcellular location">
    <subcellularLocation>
        <location evidence="1">Cell membrane</location>
        <topology evidence="1">Multi-pass membrane protein</topology>
    </subcellularLocation>
</comment>
<keyword evidence="8" id="KW-1185">Reference proteome</keyword>
<dbReference type="PANTHER" id="PTHR34584">
    <property type="entry name" value="NA(+)/H(+) ANTIPORTER SUBUNIT E1"/>
    <property type="match status" value="1"/>
</dbReference>
<feature type="transmembrane region" description="Helical" evidence="6">
    <location>
        <begin position="69"/>
        <end position="86"/>
    </location>
</feature>
<organism evidence="7 8">
    <name type="scientific">Methanocalculus chunghsingensis</name>
    <dbReference type="NCBI Taxonomy" id="156457"/>
    <lineage>
        <taxon>Archaea</taxon>
        <taxon>Methanobacteriati</taxon>
        <taxon>Methanobacteriota</taxon>
        <taxon>Stenosarchaea group</taxon>
        <taxon>Methanomicrobia</taxon>
        <taxon>Methanomicrobiales</taxon>
        <taxon>Methanocalculaceae</taxon>
        <taxon>Methanocalculus</taxon>
    </lineage>
</organism>
<comment type="caution">
    <text evidence="7">The sequence shown here is derived from an EMBL/GenBank/DDBJ whole genome shotgun (WGS) entry which is preliminary data.</text>
</comment>
<evidence type="ECO:0000313" key="8">
    <source>
        <dbReference type="Proteomes" id="UP000730161"/>
    </source>
</evidence>
<keyword evidence="2" id="KW-1003">Cell membrane</keyword>
<accession>A0A8J7W543</accession>
<dbReference type="EMBL" id="JWHL01000002">
    <property type="protein sequence ID" value="MBR1368464.1"/>
    <property type="molecule type" value="Genomic_DNA"/>
</dbReference>
<evidence type="ECO:0000256" key="6">
    <source>
        <dbReference type="SAM" id="Phobius"/>
    </source>
</evidence>
<evidence type="ECO:0000313" key="7">
    <source>
        <dbReference type="EMBL" id="MBR1368464.1"/>
    </source>
</evidence>
<sequence length="178" mass="20012">MNLRGMADFILSAGILFLFWIILSGHPDPVHLSMGLIASLLVAYLVPFRDKSEKVTQGGEADTREKKRSCLVFCLLSIPYLIRLQYQILLANIDLIRIIFHPDLPISPTIRRFSTDLNTDTAKATFGNSLTLTPGTLTMDMTGDGDCFIHYLTTPDNIQSKTESLHRAVQDLFDRRNV</sequence>
<evidence type="ECO:0000256" key="4">
    <source>
        <dbReference type="ARBA" id="ARBA00022989"/>
    </source>
</evidence>
<dbReference type="InterPro" id="IPR002758">
    <property type="entry name" value="Cation_antiport_E"/>
</dbReference>
<dbReference type="OrthoDB" id="85180at2157"/>
<keyword evidence="3 6" id="KW-0812">Transmembrane</keyword>
<evidence type="ECO:0008006" key="9">
    <source>
        <dbReference type="Google" id="ProtNLM"/>
    </source>
</evidence>
<evidence type="ECO:0000256" key="1">
    <source>
        <dbReference type="ARBA" id="ARBA00004651"/>
    </source>
</evidence>